<dbReference type="AlphaFoldDB" id="A0AB38EP65"/>
<dbReference type="Proteomes" id="UP000237580">
    <property type="component" value="Unassembled WGS sequence"/>
</dbReference>
<gene>
    <name evidence="7" type="ORF">NCPPB2254_05663</name>
</gene>
<organism evidence="7 8">
    <name type="scientific">Pseudomonas syringae pv. persicae</name>
    <dbReference type="NCBI Taxonomy" id="237306"/>
    <lineage>
        <taxon>Bacteria</taxon>
        <taxon>Pseudomonadati</taxon>
        <taxon>Pseudomonadota</taxon>
        <taxon>Gammaproteobacteria</taxon>
        <taxon>Pseudomonadales</taxon>
        <taxon>Pseudomonadaceae</taxon>
        <taxon>Pseudomonas</taxon>
    </lineage>
</organism>
<keyword evidence="1" id="KW-0645">Protease</keyword>
<accession>A0AB38EP65</accession>
<protein>
    <recommendedName>
        <fullName evidence="6">JAB domain-containing protein</fullName>
    </recommendedName>
</protein>
<dbReference type="RefSeq" id="WP_031598966.1">
    <property type="nucleotide sequence ID" value="NZ_ODAL01000159.1"/>
</dbReference>
<evidence type="ECO:0000256" key="1">
    <source>
        <dbReference type="ARBA" id="ARBA00022670"/>
    </source>
</evidence>
<dbReference type="Pfam" id="PF14464">
    <property type="entry name" value="Prok-JAB"/>
    <property type="match status" value="1"/>
</dbReference>
<evidence type="ECO:0000313" key="8">
    <source>
        <dbReference type="Proteomes" id="UP000237580"/>
    </source>
</evidence>
<proteinExistence type="predicted"/>
<comment type="caution">
    <text evidence="7">The sequence shown here is derived from an EMBL/GenBank/DDBJ whole genome shotgun (WGS) entry which is preliminary data.</text>
</comment>
<reference evidence="7 8" key="1">
    <citation type="submission" date="2017-11" db="EMBL/GenBank/DDBJ databases">
        <authorList>
            <person name="Blom J."/>
        </authorList>
    </citation>
    <scope>NUCLEOTIDE SEQUENCE [LARGE SCALE GENOMIC DNA]</scope>
    <source>
        <strain evidence="7">NCPPB 2254</strain>
    </source>
</reference>
<dbReference type="GO" id="GO:0006508">
    <property type="term" value="P:proteolysis"/>
    <property type="evidence" value="ECO:0007669"/>
    <property type="project" value="UniProtKB-KW"/>
</dbReference>
<evidence type="ECO:0000256" key="5">
    <source>
        <dbReference type="ARBA" id="ARBA00023049"/>
    </source>
</evidence>
<dbReference type="GO" id="GO:0046872">
    <property type="term" value="F:metal ion binding"/>
    <property type="evidence" value="ECO:0007669"/>
    <property type="project" value="UniProtKB-KW"/>
</dbReference>
<evidence type="ECO:0000313" key="7">
    <source>
        <dbReference type="EMBL" id="SOQ15881.1"/>
    </source>
</evidence>
<name>A0AB38EP65_9PSED</name>
<evidence type="ECO:0000259" key="6">
    <source>
        <dbReference type="Pfam" id="PF14464"/>
    </source>
</evidence>
<dbReference type="GO" id="GO:0008237">
    <property type="term" value="F:metallopeptidase activity"/>
    <property type="evidence" value="ECO:0007669"/>
    <property type="project" value="UniProtKB-KW"/>
</dbReference>
<evidence type="ECO:0000256" key="3">
    <source>
        <dbReference type="ARBA" id="ARBA00022801"/>
    </source>
</evidence>
<keyword evidence="3" id="KW-0378">Hydrolase</keyword>
<keyword evidence="2" id="KW-0479">Metal-binding</keyword>
<evidence type="ECO:0000256" key="2">
    <source>
        <dbReference type="ARBA" id="ARBA00022723"/>
    </source>
</evidence>
<dbReference type="EMBL" id="ODAM01000166">
    <property type="protein sequence ID" value="SOQ15881.1"/>
    <property type="molecule type" value="Genomic_DNA"/>
</dbReference>
<dbReference type="Gene3D" id="3.40.140.10">
    <property type="entry name" value="Cytidine Deaminase, domain 2"/>
    <property type="match status" value="1"/>
</dbReference>
<dbReference type="SUPFAM" id="SSF102712">
    <property type="entry name" value="JAB1/MPN domain"/>
    <property type="match status" value="1"/>
</dbReference>
<dbReference type="InterPro" id="IPR028090">
    <property type="entry name" value="JAB_dom_prok"/>
</dbReference>
<feature type="domain" description="JAB" evidence="6">
    <location>
        <begin position="36"/>
        <end position="137"/>
    </location>
</feature>
<sequence>MHFLSEWAANEGRNLIYFQPQVLETLKSYIQVEPNDLEAGGLLLGYVRGSHLEIVEATVPTKFDKRLRYFFERMQELHDAIAHKRWVQSDGKIRYLGEWHTHPENYPSPSGIDLREWHVLAAKRKDGRPVLGVIVGRHGLYVENTPRLGQAVRYEPIQQN</sequence>
<keyword evidence="4" id="KW-0862">Zinc</keyword>
<evidence type="ECO:0000256" key="4">
    <source>
        <dbReference type="ARBA" id="ARBA00022833"/>
    </source>
</evidence>
<keyword evidence="5" id="KW-0482">Metalloprotease</keyword>